<dbReference type="Gene3D" id="2.40.50.140">
    <property type="entry name" value="Nucleic acid-binding proteins"/>
    <property type="match status" value="3"/>
</dbReference>
<feature type="compositionally biased region" description="Low complexity" evidence="1">
    <location>
        <begin position="503"/>
        <end position="514"/>
    </location>
</feature>
<keyword evidence="3" id="KW-0238">DNA-binding</keyword>
<reference evidence="3 4" key="1">
    <citation type="journal article" date="2018" name="Mol. Plant">
        <title>The genome of Artemisia annua provides insight into the evolution of Asteraceae family and artemisinin biosynthesis.</title>
        <authorList>
            <person name="Shen Q."/>
            <person name="Zhang L."/>
            <person name="Liao Z."/>
            <person name="Wang S."/>
            <person name="Yan T."/>
            <person name="Shi P."/>
            <person name="Liu M."/>
            <person name="Fu X."/>
            <person name="Pan Q."/>
            <person name="Wang Y."/>
            <person name="Lv Z."/>
            <person name="Lu X."/>
            <person name="Zhang F."/>
            <person name="Jiang W."/>
            <person name="Ma Y."/>
            <person name="Chen M."/>
            <person name="Hao X."/>
            <person name="Li L."/>
            <person name="Tang Y."/>
            <person name="Lv G."/>
            <person name="Zhou Y."/>
            <person name="Sun X."/>
            <person name="Brodelius P.E."/>
            <person name="Rose J.K.C."/>
            <person name="Tang K."/>
        </authorList>
    </citation>
    <scope>NUCLEOTIDE SEQUENCE [LARGE SCALE GENOMIC DNA]</scope>
    <source>
        <strain evidence="4">cv. Huhao1</strain>
        <tissue evidence="3">Leaf</tissue>
    </source>
</reference>
<feature type="region of interest" description="Disordered" evidence="1">
    <location>
        <begin position="483"/>
        <end position="523"/>
    </location>
</feature>
<dbReference type="OrthoDB" id="1750540at2759"/>
<dbReference type="CDD" id="cd04480">
    <property type="entry name" value="RPA1_DBD_A_like"/>
    <property type="match status" value="1"/>
</dbReference>
<evidence type="ECO:0000259" key="2">
    <source>
        <dbReference type="Pfam" id="PF02721"/>
    </source>
</evidence>
<dbReference type="PANTHER" id="PTHR47165:SF4">
    <property type="entry name" value="OS03G0429900 PROTEIN"/>
    <property type="match status" value="1"/>
</dbReference>
<dbReference type="GO" id="GO:0003677">
    <property type="term" value="F:DNA binding"/>
    <property type="evidence" value="ECO:0007669"/>
    <property type="project" value="UniProtKB-KW"/>
</dbReference>
<dbReference type="PANTHER" id="PTHR47165">
    <property type="entry name" value="OS03G0429900 PROTEIN"/>
    <property type="match status" value="1"/>
</dbReference>
<evidence type="ECO:0000313" key="4">
    <source>
        <dbReference type="Proteomes" id="UP000245207"/>
    </source>
</evidence>
<protein>
    <submittedName>
        <fullName evidence="3">Replication protein A 70 kDa DNA-binding subunit B</fullName>
    </submittedName>
</protein>
<gene>
    <name evidence="3" type="ORF">CTI12_AA429640</name>
</gene>
<dbReference type="InterPro" id="IPR012340">
    <property type="entry name" value="NA-bd_OB-fold"/>
</dbReference>
<dbReference type="CDD" id="cd04481">
    <property type="entry name" value="RPA1_DBD_B_like"/>
    <property type="match status" value="1"/>
</dbReference>
<organism evidence="3 4">
    <name type="scientific">Artemisia annua</name>
    <name type="common">Sweet wormwood</name>
    <dbReference type="NCBI Taxonomy" id="35608"/>
    <lineage>
        <taxon>Eukaryota</taxon>
        <taxon>Viridiplantae</taxon>
        <taxon>Streptophyta</taxon>
        <taxon>Embryophyta</taxon>
        <taxon>Tracheophyta</taxon>
        <taxon>Spermatophyta</taxon>
        <taxon>Magnoliopsida</taxon>
        <taxon>eudicotyledons</taxon>
        <taxon>Gunneridae</taxon>
        <taxon>Pentapetalae</taxon>
        <taxon>asterids</taxon>
        <taxon>campanulids</taxon>
        <taxon>Asterales</taxon>
        <taxon>Asteraceae</taxon>
        <taxon>Asteroideae</taxon>
        <taxon>Anthemideae</taxon>
        <taxon>Artemisiinae</taxon>
        <taxon>Artemisia</taxon>
    </lineage>
</organism>
<evidence type="ECO:0000313" key="3">
    <source>
        <dbReference type="EMBL" id="PWA55136.1"/>
    </source>
</evidence>
<accession>A0A2U1M1J2</accession>
<feature type="domain" description="Replication protein A 70 kDa DNA-binding subunit B/D first OB fold" evidence="2">
    <location>
        <begin position="6"/>
        <end position="108"/>
    </location>
</feature>
<sequence>MEHNLTPLCDIDPMLDDIKVVARCISKWKPHTFGKPNDVWSLDFVLQDAQGNRVHGTCKKDYINKFQLLLDEGSCYRIGNFGVGENGGSYPLLSHRYKLNLYKNSSVTRLASFNNNVRGFKFEPFPNLCVRKFSESESVDVIGTIVSISDLIPFTKYGKEKQRRNLILEDVEGVQLQCCFFDAWATKFDNLHAQREKVGHVVMILQLAKVSYFGDKPSVTNAMWGSKLYLNEDIPEINSFRQMYESQDGYDPAKHIISVFSSGKKETTMADFFKGAVKKMVGSIRDTEDEYNCIIYAKIHKIHREHGWAYLACKRCGCKAQEVEKKQTSSSNSKFKKQQTWNCKKHKEITAVGMKMKVIVRVIDDTGSASLVMFDDMISKLCGVDCYALIKQYGPEVDDYFPAELNGLIGKKLLFRFEYTSYNVTHNNHVYQVKLLSDEEAMISSFKKDFIIEDVGDDVQTPVLNDSNTSKFKNVDNIPFNIEETPTSVKGKQSSAGDSEIQSSAGDTSSSGSAKRTFIDLDDYEENDEAKKSKLVEVKIEPEE</sequence>
<keyword evidence="4" id="KW-1185">Reference proteome</keyword>
<name>A0A2U1M1J2_ARTAN</name>
<dbReference type="EMBL" id="PKPP01006855">
    <property type="protein sequence ID" value="PWA55136.1"/>
    <property type="molecule type" value="Genomic_DNA"/>
</dbReference>
<dbReference type="Pfam" id="PF02721">
    <property type="entry name" value="DUF223"/>
    <property type="match status" value="1"/>
</dbReference>
<feature type="compositionally biased region" description="Polar residues" evidence="1">
    <location>
        <begin position="484"/>
        <end position="502"/>
    </location>
</feature>
<dbReference type="SUPFAM" id="SSF50249">
    <property type="entry name" value="Nucleic acid-binding proteins"/>
    <property type="match status" value="3"/>
</dbReference>
<evidence type="ECO:0000256" key="1">
    <source>
        <dbReference type="SAM" id="MobiDB-lite"/>
    </source>
</evidence>
<proteinExistence type="predicted"/>
<dbReference type="AlphaFoldDB" id="A0A2U1M1J2"/>
<dbReference type="InterPro" id="IPR047192">
    <property type="entry name" value="Euk_RPA1_DBD_C"/>
</dbReference>
<dbReference type="InterPro" id="IPR003871">
    <property type="entry name" value="RFA1B/D_OB_1st"/>
</dbReference>
<comment type="caution">
    <text evidence="3">The sequence shown here is derived from an EMBL/GenBank/DDBJ whole genome shotgun (WGS) entry which is preliminary data.</text>
</comment>
<dbReference type="CDD" id="cd04476">
    <property type="entry name" value="RPA1_DBD_C"/>
    <property type="match status" value="1"/>
</dbReference>
<dbReference type="Proteomes" id="UP000245207">
    <property type="component" value="Unassembled WGS sequence"/>
</dbReference>